<comment type="function">
    <text evidence="1">Required for the transposition of the insertion element.</text>
</comment>
<protein>
    <recommendedName>
        <fullName evidence="8">Serine/threonine protein kinase</fullName>
    </recommendedName>
</protein>
<comment type="similarity">
    <text evidence="2">Belongs to the transposase mutator family.</text>
</comment>
<evidence type="ECO:0000256" key="3">
    <source>
        <dbReference type="ARBA" id="ARBA00022578"/>
    </source>
</evidence>
<dbReference type="InterPro" id="IPR001207">
    <property type="entry name" value="Transposase_mutator"/>
</dbReference>
<proteinExistence type="inferred from homology"/>
<evidence type="ECO:0000256" key="2">
    <source>
        <dbReference type="ARBA" id="ARBA00010961"/>
    </source>
</evidence>
<evidence type="ECO:0008006" key="8">
    <source>
        <dbReference type="Google" id="ProtNLM"/>
    </source>
</evidence>
<evidence type="ECO:0000313" key="6">
    <source>
        <dbReference type="EMBL" id="GAA2700975.1"/>
    </source>
</evidence>
<evidence type="ECO:0000313" key="7">
    <source>
        <dbReference type="Proteomes" id="UP001501666"/>
    </source>
</evidence>
<accession>A0ABP6FW15</accession>
<gene>
    <name evidence="6" type="ORF">GCM10010412_098440</name>
</gene>
<keyword evidence="7" id="KW-1185">Reference proteome</keyword>
<keyword evidence="5" id="KW-0233">DNA recombination</keyword>
<dbReference type="EMBL" id="BAAATE010000063">
    <property type="protein sequence ID" value="GAA2700975.1"/>
    <property type="molecule type" value="Genomic_DNA"/>
</dbReference>
<name>A0ABP6FW15_9ACTN</name>
<sequence length="72" mass="8295">MAHRLRASFRYAAGQRWDGIIKVLTSIYTVPTEAAALERFYAFAETSGGRHPSIVKLWEEEVWIELVPFLQL</sequence>
<dbReference type="Pfam" id="PF00872">
    <property type="entry name" value="Transposase_mut"/>
    <property type="match status" value="1"/>
</dbReference>
<evidence type="ECO:0000256" key="4">
    <source>
        <dbReference type="ARBA" id="ARBA00023125"/>
    </source>
</evidence>
<organism evidence="6 7">
    <name type="scientific">Nonomuraea recticatena</name>
    <dbReference type="NCBI Taxonomy" id="46178"/>
    <lineage>
        <taxon>Bacteria</taxon>
        <taxon>Bacillati</taxon>
        <taxon>Actinomycetota</taxon>
        <taxon>Actinomycetes</taxon>
        <taxon>Streptosporangiales</taxon>
        <taxon>Streptosporangiaceae</taxon>
        <taxon>Nonomuraea</taxon>
    </lineage>
</organism>
<reference evidence="7" key="1">
    <citation type="journal article" date="2019" name="Int. J. Syst. Evol. Microbiol.">
        <title>The Global Catalogue of Microorganisms (GCM) 10K type strain sequencing project: providing services to taxonomists for standard genome sequencing and annotation.</title>
        <authorList>
            <consortium name="The Broad Institute Genomics Platform"/>
            <consortium name="The Broad Institute Genome Sequencing Center for Infectious Disease"/>
            <person name="Wu L."/>
            <person name="Ma J."/>
        </authorList>
    </citation>
    <scope>NUCLEOTIDE SEQUENCE [LARGE SCALE GENOMIC DNA]</scope>
    <source>
        <strain evidence="7">JCM 6835</strain>
    </source>
</reference>
<evidence type="ECO:0000256" key="5">
    <source>
        <dbReference type="ARBA" id="ARBA00023172"/>
    </source>
</evidence>
<keyword evidence="3" id="KW-0815">Transposition</keyword>
<comment type="caution">
    <text evidence="6">The sequence shown here is derived from an EMBL/GenBank/DDBJ whole genome shotgun (WGS) entry which is preliminary data.</text>
</comment>
<dbReference type="Proteomes" id="UP001501666">
    <property type="component" value="Unassembled WGS sequence"/>
</dbReference>
<evidence type="ECO:0000256" key="1">
    <source>
        <dbReference type="ARBA" id="ARBA00002190"/>
    </source>
</evidence>
<keyword evidence="4" id="KW-0238">DNA-binding</keyword>